<evidence type="ECO:0000256" key="4">
    <source>
        <dbReference type="ARBA" id="ARBA00020910"/>
    </source>
</evidence>
<keyword evidence="6 12" id="KW-0678">Repressor</keyword>
<evidence type="ECO:0000313" key="13">
    <source>
        <dbReference type="EMBL" id="MCP8941151.1"/>
    </source>
</evidence>
<dbReference type="InterPro" id="IPR043135">
    <property type="entry name" value="Fur_C"/>
</dbReference>
<sequence length="143" mass="16082">MNVIEAKCRGRGIRLTGQRRLIAQVLSEATDHPDAAELHRRVVQRDAGISLATVYRTVKRFEAEGILEKHGFHDGPARYEPTSKAHHDHLIDADTGLVIEFKNEAVEELQREIARQLGFDLVGHRLVLYGRRLKGKGRGKSKG</sequence>
<keyword evidence="5 12" id="KW-0963">Cytoplasm</keyword>
<comment type="similarity">
    <text evidence="2 12">Belongs to the Fur family.</text>
</comment>
<evidence type="ECO:0000256" key="10">
    <source>
        <dbReference type="ARBA" id="ARBA00023125"/>
    </source>
</evidence>
<protein>
    <recommendedName>
        <fullName evidence="4 12">Ferric uptake regulation protein</fullName>
    </recommendedName>
</protein>
<keyword evidence="11 12" id="KW-0804">Transcription</keyword>
<dbReference type="Pfam" id="PF01475">
    <property type="entry name" value="FUR"/>
    <property type="match status" value="1"/>
</dbReference>
<evidence type="ECO:0000256" key="6">
    <source>
        <dbReference type="ARBA" id="ARBA00022491"/>
    </source>
</evidence>
<keyword evidence="8 12" id="KW-0862">Zinc</keyword>
<comment type="subunit">
    <text evidence="3 12">Homodimer.</text>
</comment>
<reference evidence="13 14" key="1">
    <citation type="submission" date="2022-07" db="EMBL/GenBank/DDBJ databases">
        <authorList>
            <person name="Li W.-J."/>
            <person name="Deng Q.-Q."/>
        </authorList>
    </citation>
    <scope>NUCLEOTIDE SEQUENCE [LARGE SCALE GENOMIC DNA]</scope>
    <source>
        <strain evidence="13 14">SYSU M60028</strain>
    </source>
</reference>
<dbReference type="SUPFAM" id="SSF46785">
    <property type="entry name" value="Winged helix' DNA-binding domain"/>
    <property type="match status" value="1"/>
</dbReference>
<dbReference type="InterPro" id="IPR036388">
    <property type="entry name" value="WH-like_DNA-bd_sf"/>
</dbReference>
<dbReference type="PANTHER" id="PTHR33202">
    <property type="entry name" value="ZINC UPTAKE REGULATION PROTEIN"/>
    <property type="match status" value="1"/>
</dbReference>
<dbReference type="Proteomes" id="UP001205890">
    <property type="component" value="Unassembled WGS sequence"/>
</dbReference>
<comment type="subcellular location">
    <subcellularLocation>
        <location evidence="1 12">Cytoplasm</location>
    </subcellularLocation>
</comment>
<evidence type="ECO:0000256" key="5">
    <source>
        <dbReference type="ARBA" id="ARBA00022490"/>
    </source>
</evidence>
<evidence type="ECO:0000256" key="12">
    <source>
        <dbReference type="RuleBase" id="RU364037"/>
    </source>
</evidence>
<evidence type="ECO:0000256" key="11">
    <source>
        <dbReference type="ARBA" id="ARBA00023163"/>
    </source>
</evidence>
<dbReference type="InterPro" id="IPR002481">
    <property type="entry name" value="FUR"/>
</dbReference>
<dbReference type="Gene3D" id="1.10.10.10">
    <property type="entry name" value="Winged helix-like DNA-binding domain superfamily/Winged helix DNA-binding domain"/>
    <property type="match status" value="1"/>
</dbReference>
<evidence type="ECO:0000256" key="2">
    <source>
        <dbReference type="ARBA" id="ARBA00007957"/>
    </source>
</evidence>
<dbReference type="InterPro" id="IPR036390">
    <property type="entry name" value="WH_DNA-bd_sf"/>
</dbReference>
<accession>A0ABT1LJP2</accession>
<comment type="caution">
    <text evidence="13">The sequence shown here is derived from an EMBL/GenBank/DDBJ whole genome shotgun (WGS) entry which is preliminary data.</text>
</comment>
<evidence type="ECO:0000256" key="3">
    <source>
        <dbReference type="ARBA" id="ARBA00011738"/>
    </source>
</evidence>
<dbReference type="EMBL" id="JANCLU010000041">
    <property type="protein sequence ID" value="MCP8941151.1"/>
    <property type="molecule type" value="Genomic_DNA"/>
</dbReference>
<keyword evidence="12" id="KW-0408">Iron</keyword>
<proteinExistence type="inferred from homology"/>
<dbReference type="Gene3D" id="3.30.1490.190">
    <property type="match status" value="1"/>
</dbReference>
<name>A0ABT1LJP2_9HYPH</name>
<evidence type="ECO:0000256" key="8">
    <source>
        <dbReference type="ARBA" id="ARBA00022833"/>
    </source>
</evidence>
<keyword evidence="9 12" id="KW-0805">Transcription regulation</keyword>
<keyword evidence="7 12" id="KW-0479">Metal-binding</keyword>
<dbReference type="PANTHER" id="PTHR33202:SF2">
    <property type="entry name" value="FERRIC UPTAKE REGULATION PROTEIN"/>
    <property type="match status" value="1"/>
</dbReference>
<dbReference type="CDD" id="cd07153">
    <property type="entry name" value="Fur_like"/>
    <property type="match status" value="1"/>
</dbReference>
<gene>
    <name evidence="12" type="primary">fur</name>
    <name evidence="13" type="ORF">NK718_21735</name>
</gene>
<keyword evidence="10 12" id="KW-0238">DNA-binding</keyword>
<organism evidence="13 14">
    <name type="scientific">Alsobacter ponti</name>
    <dbReference type="NCBI Taxonomy" id="2962936"/>
    <lineage>
        <taxon>Bacteria</taxon>
        <taxon>Pseudomonadati</taxon>
        <taxon>Pseudomonadota</taxon>
        <taxon>Alphaproteobacteria</taxon>
        <taxon>Hyphomicrobiales</taxon>
        <taxon>Alsobacteraceae</taxon>
        <taxon>Alsobacter</taxon>
    </lineage>
</organism>
<evidence type="ECO:0000256" key="9">
    <source>
        <dbReference type="ARBA" id="ARBA00023015"/>
    </source>
</evidence>
<evidence type="ECO:0000256" key="1">
    <source>
        <dbReference type="ARBA" id="ARBA00004496"/>
    </source>
</evidence>
<keyword evidence="14" id="KW-1185">Reference proteome</keyword>
<evidence type="ECO:0000313" key="14">
    <source>
        <dbReference type="Proteomes" id="UP001205890"/>
    </source>
</evidence>
<evidence type="ECO:0000256" key="7">
    <source>
        <dbReference type="ARBA" id="ARBA00022723"/>
    </source>
</evidence>
<dbReference type="RefSeq" id="WP_254746776.1">
    <property type="nucleotide sequence ID" value="NZ_JANCLU010000041.1"/>
</dbReference>